<proteinExistence type="predicted"/>
<dbReference type="STRING" id="472759.Nhal_0893"/>
<dbReference type="Proteomes" id="UP000001844">
    <property type="component" value="Chromosome"/>
</dbReference>
<reference evidence="2" key="1">
    <citation type="submission" date="2010-04" db="EMBL/GenBank/DDBJ databases">
        <title>Complete genome sequence of Nitrosococcus halophilus Nc4, a salt-adapted, aerobic obligate ammonia-oxidizing sulfur purple bacterium.</title>
        <authorList>
            <consortium name="US DOE Joint Genome Institute"/>
            <person name="Campbell M.A."/>
            <person name="Malfatti S.A."/>
            <person name="Chain P.S.G."/>
            <person name="Heidelberg J.F."/>
            <person name="Ward B.B."/>
            <person name="Klotz M.G."/>
        </authorList>
    </citation>
    <scope>NUCLEOTIDE SEQUENCE [LARGE SCALE GENOMIC DNA]</scope>
    <source>
        <strain evidence="2">Nc4</strain>
    </source>
</reference>
<dbReference type="HOGENOM" id="CLU_126392_0_0_6"/>
<evidence type="ECO:0000313" key="1">
    <source>
        <dbReference type="EMBL" id="ADE14068.1"/>
    </source>
</evidence>
<organism evidence="1 2">
    <name type="scientific">Nitrosococcus halophilus (strain Nc4)</name>
    <dbReference type="NCBI Taxonomy" id="472759"/>
    <lineage>
        <taxon>Bacteria</taxon>
        <taxon>Pseudomonadati</taxon>
        <taxon>Pseudomonadota</taxon>
        <taxon>Gammaproteobacteria</taxon>
        <taxon>Chromatiales</taxon>
        <taxon>Chromatiaceae</taxon>
        <taxon>Nitrosococcus</taxon>
    </lineage>
</organism>
<keyword evidence="2" id="KW-1185">Reference proteome</keyword>
<accession>D5BY85</accession>
<evidence type="ECO:0008006" key="3">
    <source>
        <dbReference type="Google" id="ProtNLM"/>
    </source>
</evidence>
<dbReference type="RefSeq" id="WP_013031962.1">
    <property type="nucleotide sequence ID" value="NC_013960.1"/>
</dbReference>
<dbReference type="AlphaFoldDB" id="D5BY85"/>
<dbReference type="EMBL" id="CP001798">
    <property type="protein sequence ID" value="ADE14068.1"/>
    <property type="molecule type" value="Genomic_DNA"/>
</dbReference>
<protein>
    <recommendedName>
        <fullName evidence="3">Phage P1-related protein</fullName>
    </recommendedName>
</protein>
<gene>
    <name evidence="1" type="ordered locus">Nhal_0893</name>
</gene>
<name>D5BY85_NITHN</name>
<dbReference type="KEGG" id="nhl:Nhal_0893"/>
<sequence length="157" mass="19235">MSHPEWLPELFPVNPWRHDTYEALYHLFERDFKASQPVYEGQTVWFFPETEDGKEKIFWHLTSRGDKEAGDRLPDFRRSERLPWTRPMLDHPEKPEVLAWDHEEGDGTVKTYVWLENYDFVVIMKKYPDGRRRLITSFWVEYGNTKRKLRKKYDRRI</sequence>
<evidence type="ECO:0000313" key="2">
    <source>
        <dbReference type="Proteomes" id="UP000001844"/>
    </source>
</evidence>
<dbReference type="eggNOG" id="ENOG5032W57">
    <property type="taxonomic scope" value="Bacteria"/>
</dbReference>